<evidence type="ECO:0000256" key="1">
    <source>
        <dbReference type="ARBA" id="ARBA00022475"/>
    </source>
</evidence>
<keyword evidence="2 5" id="KW-0812">Transmembrane</keyword>
<dbReference type="PANTHER" id="PTHR37815:SF3">
    <property type="entry name" value="UPF0397 PROTEIN SPR0429"/>
    <property type="match status" value="1"/>
</dbReference>
<dbReference type="Gene3D" id="1.10.1760.20">
    <property type="match status" value="1"/>
</dbReference>
<evidence type="ECO:0000256" key="3">
    <source>
        <dbReference type="ARBA" id="ARBA00022989"/>
    </source>
</evidence>
<dbReference type="RefSeq" id="WP_004219406.1">
    <property type="nucleotide sequence ID" value="NZ_UHFA01000002.1"/>
</dbReference>
<protein>
    <recommendedName>
        <fullName evidence="5">UPF0397 protein NCTC11391_00896</fullName>
    </recommendedName>
</protein>
<dbReference type="InterPro" id="IPR022914">
    <property type="entry name" value="UPF0397"/>
</dbReference>
<accession>A0A380JEM9</accession>
<gene>
    <name evidence="6" type="ORF">NCTC11391_00896</name>
</gene>
<evidence type="ECO:0000256" key="5">
    <source>
        <dbReference type="HAMAP-Rule" id="MF_01572"/>
    </source>
</evidence>
<comment type="subcellular location">
    <subcellularLocation>
        <location evidence="5">Cell membrane</location>
        <topology evidence="5">Multi-pass membrane protein</topology>
    </subcellularLocation>
</comment>
<organism evidence="6 7">
    <name type="scientific">Streptococcus downei MFe28</name>
    <dbReference type="NCBI Taxonomy" id="764290"/>
    <lineage>
        <taxon>Bacteria</taxon>
        <taxon>Bacillati</taxon>
        <taxon>Bacillota</taxon>
        <taxon>Bacilli</taxon>
        <taxon>Lactobacillales</taxon>
        <taxon>Streptococcaceae</taxon>
        <taxon>Streptococcus</taxon>
    </lineage>
</organism>
<feature type="transmembrane region" description="Helical" evidence="5">
    <location>
        <begin position="6"/>
        <end position="29"/>
    </location>
</feature>
<feature type="transmembrane region" description="Helical" evidence="5">
    <location>
        <begin position="147"/>
        <end position="170"/>
    </location>
</feature>
<comment type="similarity">
    <text evidence="5">Belongs to the UPF0397 family.</text>
</comment>
<dbReference type="EMBL" id="UHFA01000002">
    <property type="protein sequence ID" value="SUN35857.1"/>
    <property type="molecule type" value="Genomic_DNA"/>
</dbReference>
<feature type="transmembrane region" description="Helical" evidence="5">
    <location>
        <begin position="109"/>
        <end position="127"/>
    </location>
</feature>
<evidence type="ECO:0000256" key="2">
    <source>
        <dbReference type="ARBA" id="ARBA00022692"/>
    </source>
</evidence>
<name>A0A380JEM9_STRDO</name>
<dbReference type="Pfam" id="PF07155">
    <property type="entry name" value="ECF-ribofla_trS"/>
    <property type="match status" value="1"/>
</dbReference>
<evidence type="ECO:0000313" key="7">
    <source>
        <dbReference type="Proteomes" id="UP000254082"/>
    </source>
</evidence>
<keyword evidence="3 5" id="KW-1133">Transmembrane helix</keyword>
<sequence length="182" mass="19689">MTKNNSIKTVVATGIGAALFVIIGMFINIPIFGNTSVQLQYAVQALFSIIFGPIAGFFIGFIGHALKDGIQYGSISWAWVLASGLIGLGIGLFRKLYDVSKGKFSLKQVIWFNLVQIITVYISYGLICPLGDRLMYKQAWSYLFAQGFIAGTANVLTIAIGGTILLSIYAKTQVQSSSLSKD</sequence>
<keyword evidence="4 5" id="KW-0472">Membrane</keyword>
<evidence type="ECO:0000313" key="6">
    <source>
        <dbReference type="EMBL" id="SUN35857.1"/>
    </source>
</evidence>
<proteinExistence type="inferred from homology"/>
<dbReference type="NCBIfam" id="NF010182">
    <property type="entry name" value="PRK13661.1"/>
    <property type="match status" value="1"/>
</dbReference>
<keyword evidence="7" id="KW-1185">Reference proteome</keyword>
<dbReference type="HAMAP" id="MF_01572">
    <property type="entry name" value="UPF0397"/>
    <property type="match status" value="1"/>
</dbReference>
<feature type="transmembrane region" description="Helical" evidence="5">
    <location>
        <begin position="75"/>
        <end position="97"/>
    </location>
</feature>
<dbReference type="GO" id="GO:0005886">
    <property type="term" value="C:plasma membrane"/>
    <property type="evidence" value="ECO:0007669"/>
    <property type="project" value="UniProtKB-SubCell"/>
</dbReference>
<dbReference type="PANTHER" id="PTHR37815">
    <property type="entry name" value="UPF0397 PROTEIN BC_2624-RELATED"/>
    <property type="match status" value="1"/>
</dbReference>
<dbReference type="AlphaFoldDB" id="A0A380JEM9"/>
<evidence type="ECO:0000256" key="4">
    <source>
        <dbReference type="ARBA" id="ARBA00023136"/>
    </source>
</evidence>
<reference evidence="6 7" key="1">
    <citation type="submission" date="2018-06" db="EMBL/GenBank/DDBJ databases">
        <authorList>
            <consortium name="Pathogen Informatics"/>
            <person name="Doyle S."/>
        </authorList>
    </citation>
    <scope>NUCLEOTIDE SEQUENCE [LARGE SCALE GENOMIC DNA]</scope>
    <source>
        <strain evidence="7">NCTC 11391</strain>
    </source>
</reference>
<dbReference type="Proteomes" id="UP000254082">
    <property type="component" value="Unassembled WGS sequence"/>
</dbReference>
<dbReference type="OrthoDB" id="4550662at2"/>
<dbReference type="InterPro" id="IPR009825">
    <property type="entry name" value="ECF_substrate-spec-like"/>
</dbReference>
<keyword evidence="1 5" id="KW-1003">Cell membrane</keyword>
<feature type="transmembrane region" description="Helical" evidence="5">
    <location>
        <begin position="41"/>
        <end position="63"/>
    </location>
</feature>